<reference evidence="5 6" key="1">
    <citation type="submission" date="2016-10" db="EMBL/GenBank/DDBJ databases">
        <authorList>
            <person name="de Groot N.N."/>
        </authorList>
    </citation>
    <scope>NUCLEOTIDE SEQUENCE [LARGE SCALE GENOMIC DNA]</scope>
    <source>
        <strain evidence="5 6">CPCC 202699</strain>
    </source>
</reference>
<dbReference type="SMART" id="SM00382">
    <property type="entry name" value="AAA"/>
    <property type="match status" value="2"/>
</dbReference>
<organism evidence="5 6">
    <name type="scientific">Amycolatopsis xylanica</name>
    <dbReference type="NCBI Taxonomy" id="589385"/>
    <lineage>
        <taxon>Bacteria</taxon>
        <taxon>Bacillati</taxon>
        <taxon>Actinomycetota</taxon>
        <taxon>Actinomycetes</taxon>
        <taxon>Pseudonocardiales</taxon>
        <taxon>Pseudonocardiaceae</taxon>
        <taxon>Amycolatopsis</taxon>
    </lineage>
</organism>
<dbReference type="InterPro" id="IPR003593">
    <property type="entry name" value="AAA+_ATPase"/>
</dbReference>
<sequence>MADHGVRESLARTKNLAFHRLDAILAHGLAEARARFDGDPFRGLYVTAEDAVKAFEDRNFGPQGIEPGWNEITAAEPGWGWIRGTYALTDLELDVLLIALAPEADLRYERLYGYLQDDVTRRRPSVHLVLELLAGTRGVFGAEAPLLGQRLVELVAPGQQVAPPLPARLVVPDDQIVDVLLGLGELDRTLAACGVRLTTGHKDWPAVPLDDAAALLDSIEEGKTRWYFRGPEGSGRRFTAEAVAGELRVPVLAAELHRLTDGPFRLFREAALHGALLYLDGVDALTADLARAMAQHKGMVILAGQREWTPRAGEPLGVREVSFERRGFAVRKRVWEGHGVPPELADELAGRFRFGPGQVAEAVATAGSRTWDELFAAARAQTRHHLAGLATKVEPRAGWDELVLPDDSVTQLREMCQRVTLGGRVWRDWGFDRRFANAGATTALFAGPPGTGKTMAAEVIAGELGLDLFKIDLSAVISKYIGETEKNLDRVFAAAADADAILLFDEADALFGKRSEVRDAHDRYANIETAYLLQRMEQYDGIAILTTNLRRHLDDAFTRRLQFIVEFPFPDEVRRSAIWRVCLPAEVPTSELDFERLGRDFQLAGGNIKNCVLHAAFLAAAGETALGMDQMLDAIRREYRKMGRILPEPGGGAACSTTSTPR</sequence>
<dbReference type="AlphaFoldDB" id="A0A1H2U9S1"/>
<evidence type="ECO:0000256" key="1">
    <source>
        <dbReference type="ARBA" id="ARBA00006914"/>
    </source>
</evidence>
<dbReference type="STRING" id="589385.SAMN05421504_101810"/>
<dbReference type="Pfam" id="PF22977">
    <property type="entry name" value="WHD"/>
    <property type="match status" value="1"/>
</dbReference>
<dbReference type="CDD" id="cd19481">
    <property type="entry name" value="RecA-like_protease"/>
    <property type="match status" value="1"/>
</dbReference>
<protein>
    <submittedName>
        <fullName evidence="5">ATPase family associated with various cellular activities (AAA)</fullName>
    </submittedName>
</protein>
<evidence type="ECO:0000313" key="6">
    <source>
        <dbReference type="Proteomes" id="UP000199515"/>
    </source>
</evidence>
<dbReference type="InterPro" id="IPR027417">
    <property type="entry name" value="P-loop_NTPase"/>
</dbReference>
<dbReference type="Proteomes" id="UP000199515">
    <property type="component" value="Unassembled WGS sequence"/>
</dbReference>
<accession>A0A1H2U9S1</accession>
<dbReference type="Gene3D" id="3.40.50.300">
    <property type="entry name" value="P-loop containing nucleotide triphosphate hydrolases"/>
    <property type="match status" value="1"/>
</dbReference>
<dbReference type="PANTHER" id="PTHR23073">
    <property type="entry name" value="26S PROTEASOME REGULATORY SUBUNIT"/>
    <property type="match status" value="1"/>
</dbReference>
<keyword evidence="6" id="KW-1185">Reference proteome</keyword>
<name>A0A1H2U9S1_9PSEU</name>
<evidence type="ECO:0000256" key="2">
    <source>
        <dbReference type="ARBA" id="ARBA00022741"/>
    </source>
</evidence>
<dbReference type="InterPro" id="IPR003959">
    <property type="entry name" value="ATPase_AAA_core"/>
</dbReference>
<feature type="domain" description="AAA+ ATPase" evidence="4">
    <location>
        <begin position="222"/>
        <end position="328"/>
    </location>
</feature>
<dbReference type="InterPro" id="IPR054472">
    <property type="entry name" value="WHD"/>
</dbReference>
<proteinExistence type="inferred from homology"/>
<dbReference type="Pfam" id="PF00004">
    <property type="entry name" value="AAA"/>
    <property type="match status" value="1"/>
</dbReference>
<keyword evidence="3" id="KW-0067">ATP-binding</keyword>
<dbReference type="GO" id="GO:0016887">
    <property type="term" value="F:ATP hydrolysis activity"/>
    <property type="evidence" value="ECO:0007669"/>
    <property type="project" value="InterPro"/>
</dbReference>
<feature type="domain" description="AAA+ ATPase" evidence="4">
    <location>
        <begin position="439"/>
        <end position="571"/>
    </location>
</feature>
<dbReference type="InterPro" id="IPR050221">
    <property type="entry name" value="26S_Proteasome_ATPase"/>
</dbReference>
<keyword evidence="2" id="KW-0547">Nucleotide-binding</keyword>
<evidence type="ECO:0000313" key="5">
    <source>
        <dbReference type="EMBL" id="SDW52184.1"/>
    </source>
</evidence>
<dbReference type="EMBL" id="FNON01000001">
    <property type="protein sequence ID" value="SDW52184.1"/>
    <property type="molecule type" value="Genomic_DNA"/>
</dbReference>
<dbReference type="GO" id="GO:0005524">
    <property type="term" value="F:ATP binding"/>
    <property type="evidence" value="ECO:0007669"/>
    <property type="project" value="UniProtKB-KW"/>
</dbReference>
<dbReference type="SUPFAM" id="SSF52540">
    <property type="entry name" value="P-loop containing nucleoside triphosphate hydrolases"/>
    <property type="match status" value="2"/>
</dbReference>
<evidence type="ECO:0000256" key="3">
    <source>
        <dbReference type="ARBA" id="ARBA00022840"/>
    </source>
</evidence>
<comment type="similarity">
    <text evidence="1">Belongs to the AAA ATPase family.</text>
</comment>
<gene>
    <name evidence="5" type="ORF">SAMN05421504_101810</name>
</gene>
<evidence type="ECO:0000259" key="4">
    <source>
        <dbReference type="SMART" id="SM00382"/>
    </source>
</evidence>